<reference evidence="1 2" key="1">
    <citation type="submission" date="2015-09" db="EMBL/GenBank/DDBJ databases">
        <title>Genome announcement of multiple Pseudomonas syringae strains.</title>
        <authorList>
            <person name="Thakur S."/>
            <person name="Wang P.W."/>
            <person name="Gong Y."/>
            <person name="Weir B.S."/>
            <person name="Guttman D.S."/>
        </authorList>
    </citation>
    <scope>NUCLEOTIDE SEQUENCE [LARGE SCALE GENOMIC DNA]</scope>
    <source>
        <strain evidence="1 2">ICMP4091</strain>
    </source>
</reference>
<comment type="caution">
    <text evidence="1">The sequence shown here is derived from an EMBL/GenBank/DDBJ whole genome shotgun (WGS) entry which is preliminary data.</text>
</comment>
<protein>
    <submittedName>
        <fullName evidence="1">Uncharacterized protein</fullName>
    </submittedName>
</protein>
<dbReference type="PATRIC" id="fig|129140.3.peg.364"/>
<accession>A0A0Q0BYB7</accession>
<dbReference type="EMBL" id="LJRM01000147">
    <property type="protein sequence ID" value="KPY83451.1"/>
    <property type="molecule type" value="Genomic_DNA"/>
</dbReference>
<evidence type="ECO:0000313" key="2">
    <source>
        <dbReference type="Proteomes" id="UP000050474"/>
    </source>
</evidence>
<dbReference type="AlphaFoldDB" id="A0A0Q0BYB7"/>
<organism evidence="1 2">
    <name type="scientific">Pseudomonas syringae pv. tagetis</name>
    <dbReference type="NCBI Taxonomy" id="129140"/>
    <lineage>
        <taxon>Bacteria</taxon>
        <taxon>Pseudomonadati</taxon>
        <taxon>Pseudomonadota</taxon>
        <taxon>Gammaproteobacteria</taxon>
        <taxon>Pseudomonadales</taxon>
        <taxon>Pseudomonadaceae</taxon>
        <taxon>Pseudomonas</taxon>
    </lineage>
</organism>
<sequence length="47" mass="5685">MRAEQRRYDAEMNGELNEDEIQNEIWRQHKLGLLNKPELDDDIIEES</sequence>
<gene>
    <name evidence="1" type="ORF">ALO44_101813</name>
</gene>
<name>A0A0Q0BYB7_9PSED</name>
<evidence type="ECO:0000313" key="1">
    <source>
        <dbReference type="EMBL" id="KPY83451.1"/>
    </source>
</evidence>
<proteinExistence type="predicted"/>
<dbReference type="Proteomes" id="UP000050474">
    <property type="component" value="Unassembled WGS sequence"/>
</dbReference>